<proteinExistence type="inferred from homology"/>
<gene>
    <name evidence="5" type="ORF">SmJEL517_g00477</name>
</gene>
<evidence type="ECO:0000256" key="3">
    <source>
        <dbReference type="RuleBase" id="RU003616"/>
    </source>
</evidence>
<dbReference type="PROSITE" id="PS01031">
    <property type="entry name" value="SHSP"/>
    <property type="match status" value="1"/>
</dbReference>
<dbReference type="OrthoDB" id="1431247at2759"/>
<dbReference type="Gene3D" id="2.60.40.790">
    <property type="match status" value="1"/>
</dbReference>
<evidence type="ECO:0000256" key="2">
    <source>
        <dbReference type="PROSITE-ProRule" id="PRU00285"/>
    </source>
</evidence>
<dbReference type="Pfam" id="PF00011">
    <property type="entry name" value="HSP20"/>
    <property type="match status" value="1"/>
</dbReference>
<name>A0A507CD88_9FUNG</name>
<dbReference type="InterPro" id="IPR002068">
    <property type="entry name" value="A-crystallin/Hsp20_dom"/>
</dbReference>
<evidence type="ECO:0000259" key="4">
    <source>
        <dbReference type="PROSITE" id="PS01031"/>
    </source>
</evidence>
<reference evidence="5 6" key="1">
    <citation type="journal article" date="2019" name="Sci. Rep.">
        <title>Comparative genomics of chytrid fungi reveal insights into the obligate biotrophic and pathogenic lifestyle of Synchytrium endobioticum.</title>
        <authorList>
            <person name="van de Vossenberg B.T.L.H."/>
            <person name="Warris S."/>
            <person name="Nguyen H.D.T."/>
            <person name="van Gent-Pelzer M.P.E."/>
            <person name="Joly D.L."/>
            <person name="van de Geest H.C."/>
            <person name="Bonants P.J.M."/>
            <person name="Smith D.S."/>
            <person name="Levesque C.A."/>
            <person name="van der Lee T.A.J."/>
        </authorList>
    </citation>
    <scope>NUCLEOTIDE SEQUENCE [LARGE SCALE GENOMIC DNA]</scope>
    <source>
        <strain evidence="5 6">JEL517</strain>
    </source>
</reference>
<keyword evidence="6" id="KW-1185">Reference proteome</keyword>
<keyword evidence="1" id="KW-0346">Stress response</keyword>
<organism evidence="5 6">
    <name type="scientific">Synchytrium microbalum</name>
    <dbReference type="NCBI Taxonomy" id="1806994"/>
    <lineage>
        <taxon>Eukaryota</taxon>
        <taxon>Fungi</taxon>
        <taxon>Fungi incertae sedis</taxon>
        <taxon>Chytridiomycota</taxon>
        <taxon>Chytridiomycota incertae sedis</taxon>
        <taxon>Chytridiomycetes</taxon>
        <taxon>Synchytriales</taxon>
        <taxon>Synchytriaceae</taxon>
        <taxon>Synchytrium</taxon>
    </lineage>
</organism>
<sequence>MFEDPFFSRTPIDYWFGYPADVQTRPRIEGAREGEGATGEGALTQQQSGWMTPMRGFRAPRIDVEETDKNWILRADVPGIKKEEIKVSMKGDVLTIEGERHDDREEKSSTRHVVERSFGKFRRCISLPSDVNTDSVKADVQNGKLQ</sequence>
<dbReference type="RefSeq" id="XP_031027493.1">
    <property type="nucleotide sequence ID" value="XM_031166406.1"/>
</dbReference>
<evidence type="ECO:0000313" key="6">
    <source>
        <dbReference type="Proteomes" id="UP000319731"/>
    </source>
</evidence>
<protein>
    <recommendedName>
        <fullName evidence="4">SHSP domain-containing protein</fullName>
    </recommendedName>
</protein>
<dbReference type="Proteomes" id="UP000319731">
    <property type="component" value="Unassembled WGS sequence"/>
</dbReference>
<dbReference type="STRING" id="1806994.A0A507CD88"/>
<feature type="domain" description="SHSP" evidence="4">
    <location>
        <begin position="53"/>
        <end position="146"/>
    </location>
</feature>
<dbReference type="AlphaFoldDB" id="A0A507CD88"/>
<comment type="similarity">
    <text evidence="2 3">Belongs to the small heat shock protein (HSP20) family.</text>
</comment>
<dbReference type="GeneID" id="42001703"/>
<accession>A0A507CD88</accession>
<evidence type="ECO:0000256" key="1">
    <source>
        <dbReference type="ARBA" id="ARBA00023016"/>
    </source>
</evidence>
<dbReference type="EMBL" id="QEAO01000002">
    <property type="protein sequence ID" value="TPX37582.1"/>
    <property type="molecule type" value="Genomic_DNA"/>
</dbReference>
<dbReference type="PANTHER" id="PTHR11527">
    <property type="entry name" value="HEAT-SHOCK PROTEIN 20 FAMILY MEMBER"/>
    <property type="match status" value="1"/>
</dbReference>
<evidence type="ECO:0000313" key="5">
    <source>
        <dbReference type="EMBL" id="TPX37582.1"/>
    </source>
</evidence>
<dbReference type="CDD" id="cd06464">
    <property type="entry name" value="ACD_sHsps-like"/>
    <property type="match status" value="1"/>
</dbReference>
<dbReference type="InterPro" id="IPR008978">
    <property type="entry name" value="HSP20-like_chaperone"/>
</dbReference>
<comment type="caution">
    <text evidence="5">The sequence shown here is derived from an EMBL/GenBank/DDBJ whole genome shotgun (WGS) entry which is preliminary data.</text>
</comment>
<dbReference type="SUPFAM" id="SSF49764">
    <property type="entry name" value="HSP20-like chaperones"/>
    <property type="match status" value="1"/>
</dbReference>
<dbReference type="InterPro" id="IPR031107">
    <property type="entry name" value="Small_HSP"/>
</dbReference>